<proteinExistence type="predicted"/>
<evidence type="ECO:0000313" key="1">
    <source>
        <dbReference type="EMBL" id="MFC7435963.1"/>
    </source>
</evidence>
<comment type="caution">
    <text evidence="1">The sequence shown here is derived from an EMBL/GenBank/DDBJ whole genome shotgun (WGS) entry which is preliminary data.</text>
</comment>
<gene>
    <name evidence="1" type="ORF">ACFQNJ_15720</name>
</gene>
<dbReference type="Proteomes" id="UP001596495">
    <property type="component" value="Unassembled WGS sequence"/>
</dbReference>
<reference evidence="2" key="1">
    <citation type="journal article" date="2019" name="Int. J. Syst. Evol. Microbiol.">
        <title>The Global Catalogue of Microorganisms (GCM) 10K type strain sequencing project: providing services to taxonomists for standard genome sequencing and annotation.</title>
        <authorList>
            <consortium name="The Broad Institute Genomics Platform"/>
            <consortium name="The Broad Institute Genome Sequencing Center for Infectious Disease"/>
            <person name="Wu L."/>
            <person name="Ma J."/>
        </authorList>
    </citation>
    <scope>NUCLEOTIDE SEQUENCE [LARGE SCALE GENOMIC DNA]</scope>
    <source>
        <strain evidence="2">CCUG 54518</strain>
    </source>
</reference>
<name>A0ABW2RD18_9BURK</name>
<dbReference type="Pfam" id="PF19879">
    <property type="entry name" value="DUF6352"/>
    <property type="match status" value="2"/>
</dbReference>
<dbReference type="EMBL" id="JBHTBX010000012">
    <property type="protein sequence ID" value="MFC7435963.1"/>
    <property type="molecule type" value="Genomic_DNA"/>
</dbReference>
<accession>A0ABW2RD18</accession>
<sequence>MSHTFDAESRPAMVWPASGQHLLQADAQGWHAPTEDYWRLWLQRPELAPVEESCAAERRLHAALMAAPLRPVAASELQAMADPDIAQSYGHFLRLREALIHAGTLEQAYLGWVRDRRFDLPPLFMDLVVQAVVARMLAQEDDALVWRAAELLFRPQRVAIQEGRVLSGDLQVLDDLHRTGGLGELGRLLMEGGVSLPGTGLQVLGDDNAGTYLAGRCQDGRYRHLLDLTHGLQQTLSHGLVLNLNNARSGLRALAQVLERWVKHFLGVKVTIRPEARVEDPAWRWHLGLDVQSSALLDALYQGQPVPEESMRRLISLFRLEVEDPAVVQADMQGRPVYLGLAMDAEGRLRLKPQNLLLNLPLKERR</sequence>
<evidence type="ECO:0000313" key="2">
    <source>
        <dbReference type="Proteomes" id="UP001596495"/>
    </source>
</evidence>
<protein>
    <submittedName>
        <fullName evidence="1">DUF6352 family protein</fullName>
    </submittedName>
</protein>
<dbReference type="RefSeq" id="WP_382259267.1">
    <property type="nucleotide sequence ID" value="NZ_JBHTBX010000012.1"/>
</dbReference>
<dbReference type="InterPro" id="IPR045932">
    <property type="entry name" value="DUF6352"/>
</dbReference>
<keyword evidence="2" id="KW-1185">Reference proteome</keyword>
<organism evidence="1 2">
    <name type="scientific">Hydrogenophaga bisanensis</name>
    <dbReference type="NCBI Taxonomy" id="439611"/>
    <lineage>
        <taxon>Bacteria</taxon>
        <taxon>Pseudomonadati</taxon>
        <taxon>Pseudomonadota</taxon>
        <taxon>Betaproteobacteria</taxon>
        <taxon>Burkholderiales</taxon>
        <taxon>Comamonadaceae</taxon>
        <taxon>Hydrogenophaga</taxon>
    </lineage>
</organism>